<evidence type="ECO:0000256" key="7">
    <source>
        <dbReference type="ARBA" id="ARBA00023235"/>
    </source>
</evidence>
<sequence length="222" mass="23379">MTRVKICGLTRETDLEAAVDAGADAVGIVSDVPIDTPRDVAPERAADLVAAAPPFVTTVLVTMPTGPERSIELVERVDPDAIQIHGGMRPGDLAYLRAKVDAQVFLAVDAERVTAASRYDDLADALVVDSAGEQGAGGTGETHDWERTRAATADLESPVILAGGLTPDNVEDAIRTVSPFAVDVSSGIEARPGVKDLDAVRSFVERGRRTATNDSRPRVVEP</sequence>
<dbReference type="HAMAP" id="MF_00135">
    <property type="entry name" value="PRAI"/>
    <property type="match status" value="1"/>
</dbReference>
<evidence type="ECO:0000256" key="4">
    <source>
        <dbReference type="ARBA" id="ARBA00022605"/>
    </source>
</evidence>
<dbReference type="AlphaFoldDB" id="A0A9E7N6C6"/>
<comment type="pathway">
    <text evidence="2 8">Amino-acid biosynthesis; L-tryptophan biosynthesis; L-tryptophan from chorismate: step 3/5.</text>
</comment>
<name>A0A9E7N6C6_9EURY</name>
<dbReference type="KEGG" id="sawl:NGM29_12195"/>
<dbReference type="CDD" id="cd00405">
    <property type="entry name" value="PRAI"/>
    <property type="match status" value="1"/>
</dbReference>
<keyword evidence="4 8" id="KW-0028">Amino-acid biosynthesis</keyword>
<evidence type="ECO:0000256" key="5">
    <source>
        <dbReference type="ARBA" id="ARBA00022822"/>
    </source>
</evidence>
<evidence type="ECO:0000256" key="1">
    <source>
        <dbReference type="ARBA" id="ARBA00001164"/>
    </source>
</evidence>
<keyword evidence="11" id="KW-1185">Reference proteome</keyword>
<dbReference type="SUPFAM" id="SSF51366">
    <property type="entry name" value="Ribulose-phoshate binding barrel"/>
    <property type="match status" value="1"/>
</dbReference>
<dbReference type="GeneID" id="73290819"/>
<dbReference type="PANTHER" id="PTHR42894">
    <property type="entry name" value="N-(5'-PHOSPHORIBOSYL)ANTHRANILATE ISOMERASE"/>
    <property type="match status" value="1"/>
</dbReference>
<gene>
    <name evidence="8" type="primary">trpF</name>
    <name evidence="10" type="ORF">NGM29_12195</name>
</gene>
<dbReference type="Pfam" id="PF00697">
    <property type="entry name" value="PRAI"/>
    <property type="match status" value="1"/>
</dbReference>
<keyword evidence="5 8" id="KW-0822">Tryptophan biosynthesis</keyword>
<evidence type="ECO:0000259" key="9">
    <source>
        <dbReference type="Pfam" id="PF00697"/>
    </source>
</evidence>
<dbReference type="Gene3D" id="3.20.20.70">
    <property type="entry name" value="Aldolase class I"/>
    <property type="match status" value="1"/>
</dbReference>
<dbReference type="InterPro" id="IPR001240">
    <property type="entry name" value="PRAI_dom"/>
</dbReference>
<keyword evidence="7 8" id="KW-0413">Isomerase</keyword>
<accession>A0A9E7N6C6</accession>
<evidence type="ECO:0000256" key="8">
    <source>
        <dbReference type="HAMAP-Rule" id="MF_00135"/>
    </source>
</evidence>
<dbReference type="InterPro" id="IPR011060">
    <property type="entry name" value="RibuloseP-bd_barrel"/>
</dbReference>
<proteinExistence type="inferred from homology"/>
<keyword evidence="6 8" id="KW-0057">Aromatic amino acid biosynthesis</keyword>
<evidence type="ECO:0000256" key="6">
    <source>
        <dbReference type="ARBA" id="ARBA00023141"/>
    </source>
</evidence>
<organism evidence="10 11">
    <name type="scientific">Natronosalvus rutilus</name>
    <dbReference type="NCBI Taxonomy" id="2953753"/>
    <lineage>
        <taxon>Archaea</taxon>
        <taxon>Methanobacteriati</taxon>
        <taxon>Methanobacteriota</taxon>
        <taxon>Stenosarchaea group</taxon>
        <taxon>Halobacteria</taxon>
        <taxon>Halobacteriales</taxon>
        <taxon>Natrialbaceae</taxon>
        <taxon>Natronosalvus</taxon>
    </lineage>
</organism>
<evidence type="ECO:0000256" key="3">
    <source>
        <dbReference type="ARBA" id="ARBA00007571"/>
    </source>
</evidence>
<dbReference type="EC" id="5.3.1.24" evidence="8"/>
<evidence type="ECO:0000313" key="11">
    <source>
        <dbReference type="Proteomes" id="UP001056855"/>
    </source>
</evidence>
<reference evidence="10" key="1">
    <citation type="submission" date="2022-06" db="EMBL/GenBank/DDBJ databases">
        <title>Diverse halophilic archaea isolated from saline environments.</title>
        <authorList>
            <person name="Cui H.-L."/>
        </authorList>
    </citation>
    <scope>NUCLEOTIDE SEQUENCE</scope>
    <source>
        <strain evidence="10">WLHS1</strain>
    </source>
</reference>
<feature type="domain" description="N-(5'phosphoribosyl) anthranilate isomerase (PRAI)" evidence="9">
    <location>
        <begin position="4"/>
        <end position="205"/>
    </location>
</feature>
<comment type="catalytic activity">
    <reaction evidence="1 8">
        <text>N-(5-phospho-beta-D-ribosyl)anthranilate = 1-(2-carboxyphenylamino)-1-deoxy-D-ribulose 5-phosphate</text>
        <dbReference type="Rhea" id="RHEA:21540"/>
        <dbReference type="ChEBI" id="CHEBI:18277"/>
        <dbReference type="ChEBI" id="CHEBI:58613"/>
        <dbReference type="EC" id="5.3.1.24"/>
    </reaction>
</comment>
<protein>
    <recommendedName>
        <fullName evidence="8">N-(5'-phosphoribosyl)anthranilate isomerase</fullName>
        <shortName evidence="8">PRAI</shortName>
        <ecNumber evidence="8">5.3.1.24</ecNumber>
    </recommendedName>
</protein>
<comment type="similarity">
    <text evidence="3 8">Belongs to the TrpF family.</text>
</comment>
<dbReference type="PANTHER" id="PTHR42894:SF1">
    <property type="entry name" value="N-(5'-PHOSPHORIBOSYL)ANTHRANILATE ISOMERASE"/>
    <property type="match status" value="1"/>
</dbReference>
<dbReference type="RefSeq" id="WP_254156516.1">
    <property type="nucleotide sequence ID" value="NZ_CP100355.1"/>
</dbReference>
<dbReference type="InterPro" id="IPR044643">
    <property type="entry name" value="TrpF_fam"/>
</dbReference>
<evidence type="ECO:0000313" key="10">
    <source>
        <dbReference type="EMBL" id="UTF52547.1"/>
    </source>
</evidence>
<dbReference type="GO" id="GO:0000162">
    <property type="term" value="P:L-tryptophan biosynthetic process"/>
    <property type="evidence" value="ECO:0007669"/>
    <property type="project" value="UniProtKB-UniRule"/>
</dbReference>
<dbReference type="EMBL" id="CP100355">
    <property type="protein sequence ID" value="UTF52547.1"/>
    <property type="molecule type" value="Genomic_DNA"/>
</dbReference>
<dbReference type="InterPro" id="IPR013785">
    <property type="entry name" value="Aldolase_TIM"/>
</dbReference>
<dbReference type="GO" id="GO:0004640">
    <property type="term" value="F:phosphoribosylanthranilate isomerase activity"/>
    <property type="evidence" value="ECO:0007669"/>
    <property type="project" value="UniProtKB-UniRule"/>
</dbReference>
<dbReference type="Proteomes" id="UP001056855">
    <property type="component" value="Chromosome"/>
</dbReference>
<evidence type="ECO:0000256" key="2">
    <source>
        <dbReference type="ARBA" id="ARBA00004664"/>
    </source>
</evidence>